<evidence type="ECO:0000313" key="1">
    <source>
        <dbReference type="EMBL" id="KAG2454765.1"/>
    </source>
</evidence>
<keyword evidence="2" id="KW-1185">Reference proteome</keyword>
<proteinExistence type="predicted"/>
<organism evidence="1 2">
    <name type="scientific">Chlamydomonas schloesseri</name>
    <dbReference type="NCBI Taxonomy" id="2026947"/>
    <lineage>
        <taxon>Eukaryota</taxon>
        <taxon>Viridiplantae</taxon>
        <taxon>Chlorophyta</taxon>
        <taxon>core chlorophytes</taxon>
        <taxon>Chlorophyceae</taxon>
        <taxon>CS clade</taxon>
        <taxon>Chlamydomonadales</taxon>
        <taxon>Chlamydomonadaceae</taxon>
        <taxon>Chlamydomonas</taxon>
    </lineage>
</organism>
<comment type="caution">
    <text evidence="1">The sequence shown here is derived from an EMBL/GenBank/DDBJ whole genome shotgun (WGS) entry which is preliminary data.</text>
</comment>
<dbReference type="AlphaFoldDB" id="A0A835WVZ2"/>
<gene>
    <name evidence="1" type="ORF">HYH02_000600</name>
</gene>
<dbReference type="Proteomes" id="UP000613740">
    <property type="component" value="Unassembled WGS sequence"/>
</dbReference>
<protein>
    <submittedName>
        <fullName evidence="1">Uncharacterized protein</fullName>
    </submittedName>
</protein>
<dbReference type="OrthoDB" id="549744at2759"/>
<sequence>MLIILQSIRAVNLSARRCASSASSLPLPQAAAAAAAVAESGHDVSAHQQLLPTPPARRSASGSGDGHTLACVPSLSRACATACLWLAVKLEEDRRTAPPVRVLAALSRTSAAELASMELRVLQWLEWAPCRGYLP</sequence>
<dbReference type="InterPro" id="IPR036915">
    <property type="entry name" value="Cyclin-like_sf"/>
</dbReference>
<dbReference type="Gene3D" id="1.10.472.10">
    <property type="entry name" value="Cyclin-like"/>
    <property type="match status" value="1"/>
</dbReference>
<dbReference type="EMBL" id="JAEHOD010000001">
    <property type="protein sequence ID" value="KAG2454765.1"/>
    <property type="molecule type" value="Genomic_DNA"/>
</dbReference>
<evidence type="ECO:0000313" key="2">
    <source>
        <dbReference type="Proteomes" id="UP000613740"/>
    </source>
</evidence>
<accession>A0A835WVZ2</accession>
<dbReference type="SUPFAM" id="SSF47954">
    <property type="entry name" value="Cyclin-like"/>
    <property type="match status" value="1"/>
</dbReference>
<name>A0A835WVZ2_9CHLO</name>
<reference evidence="1" key="1">
    <citation type="journal article" date="2020" name="bioRxiv">
        <title>Comparative genomics of Chlamydomonas.</title>
        <authorList>
            <person name="Craig R.J."/>
            <person name="Hasan A.R."/>
            <person name="Ness R.W."/>
            <person name="Keightley P.D."/>
        </authorList>
    </citation>
    <scope>NUCLEOTIDE SEQUENCE</scope>
    <source>
        <strain evidence="1">CCAP 11/173</strain>
    </source>
</reference>